<feature type="region of interest" description="Disordered" evidence="1">
    <location>
        <begin position="121"/>
        <end position="155"/>
    </location>
</feature>
<organism evidence="2 3">
    <name type="scientific">Dietzia timorensis</name>
    <dbReference type="NCBI Taxonomy" id="499555"/>
    <lineage>
        <taxon>Bacteria</taxon>
        <taxon>Bacillati</taxon>
        <taxon>Actinomycetota</taxon>
        <taxon>Actinomycetes</taxon>
        <taxon>Mycobacteriales</taxon>
        <taxon>Dietziaceae</taxon>
        <taxon>Dietzia</taxon>
    </lineage>
</organism>
<evidence type="ECO:0000313" key="3">
    <source>
        <dbReference type="Proteomes" id="UP000776650"/>
    </source>
</evidence>
<dbReference type="RefSeq" id="WP_303914910.1">
    <property type="nucleotide sequence ID" value="NZ_DYXM01000243.1"/>
</dbReference>
<name>A0A921F6M4_9ACTN</name>
<dbReference type="Proteomes" id="UP000776650">
    <property type="component" value="Unassembled WGS sequence"/>
</dbReference>
<reference evidence="2" key="1">
    <citation type="journal article" date="2021" name="PeerJ">
        <title>Extensive microbial diversity within the chicken gut microbiome revealed by metagenomics and culture.</title>
        <authorList>
            <person name="Gilroy R."/>
            <person name="Ravi A."/>
            <person name="Getino M."/>
            <person name="Pursley I."/>
            <person name="Horton D.L."/>
            <person name="Alikhan N.F."/>
            <person name="Baker D."/>
            <person name="Gharbi K."/>
            <person name="Hall N."/>
            <person name="Watson M."/>
            <person name="Adriaenssens E.M."/>
            <person name="Foster-Nyarko E."/>
            <person name="Jarju S."/>
            <person name="Secka A."/>
            <person name="Antonio M."/>
            <person name="Oren A."/>
            <person name="Chaudhuri R.R."/>
            <person name="La Ragione R."/>
            <person name="Hildebrand F."/>
            <person name="Pallen M.J."/>
        </authorList>
    </citation>
    <scope>NUCLEOTIDE SEQUENCE</scope>
    <source>
        <strain evidence="2">ChiGjej1B1-18357</strain>
    </source>
</reference>
<comment type="caution">
    <text evidence="2">The sequence shown here is derived from an EMBL/GenBank/DDBJ whole genome shotgun (WGS) entry which is preliminary data.</text>
</comment>
<evidence type="ECO:0000313" key="2">
    <source>
        <dbReference type="EMBL" id="HJE91858.1"/>
    </source>
</evidence>
<dbReference type="AlphaFoldDB" id="A0A921F6M4"/>
<accession>A0A921F6M4</accession>
<evidence type="ECO:0000256" key="1">
    <source>
        <dbReference type="SAM" id="MobiDB-lite"/>
    </source>
</evidence>
<protein>
    <submittedName>
        <fullName evidence="2">Uncharacterized protein</fullName>
    </submittedName>
</protein>
<reference evidence="2" key="2">
    <citation type="submission" date="2021-09" db="EMBL/GenBank/DDBJ databases">
        <authorList>
            <person name="Gilroy R."/>
        </authorList>
    </citation>
    <scope>NUCLEOTIDE SEQUENCE</scope>
    <source>
        <strain evidence="2">ChiGjej1B1-18357</strain>
    </source>
</reference>
<sequence length="219" mass="23256">MSKDPRPETGPPADPSAPAGDIERRENRQPSTLRRAARSTGNAVALAAHEVRNAPARGWLFAERVAALAARAGDTRVAMSDVIQALWELAENSEANVMHVVNGPLGPERTNMRLSPKELRAQAEGAGGAAQRPGAMGESETHYAADGETDSDAGPRVRMQTGGMLSSDEAVMVELDVPERHLDAVIAKLEAVGLATEELGRQLRGLPSHALPLRGGKRR</sequence>
<dbReference type="EMBL" id="DYXM01000243">
    <property type="protein sequence ID" value="HJE91858.1"/>
    <property type="molecule type" value="Genomic_DNA"/>
</dbReference>
<proteinExistence type="predicted"/>
<feature type="region of interest" description="Disordered" evidence="1">
    <location>
        <begin position="1"/>
        <end position="40"/>
    </location>
</feature>
<gene>
    <name evidence="2" type="ORF">K8V11_12705</name>
</gene>